<dbReference type="AlphaFoldDB" id="A0AA86W6B7"/>
<dbReference type="InterPro" id="IPR032675">
    <property type="entry name" value="LRR_dom_sf"/>
</dbReference>
<dbReference type="InterPro" id="IPR001611">
    <property type="entry name" value="Leu-rich_rpt"/>
</dbReference>
<dbReference type="EMBL" id="OY731408">
    <property type="protein sequence ID" value="CAJ1978700.1"/>
    <property type="molecule type" value="Genomic_DNA"/>
</dbReference>
<dbReference type="PROSITE" id="PS51450">
    <property type="entry name" value="LRR"/>
    <property type="match status" value="1"/>
</dbReference>
<reference evidence="1" key="1">
    <citation type="submission" date="2023-10" db="EMBL/GenBank/DDBJ databases">
        <authorList>
            <person name="Domelevo Entfellner J.-B."/>
        </authorList>
    </citation>
    <scope>NUCLEOTIDE SEQUENCE</scope>
</reference>
<protein>
    <submittedName>
        <fullName evidence="1">Uncharacterized protein</fullName>
    </submittedName>
</protein>
<dbReference type="Gene3D" id="3.80.10.10">
    <property type="entry name" value="Ribonuclease Inhibitor"/>
    <property type="match status" value="1"/>
</dbReference>
<gene>
    <name evidence="1" type="ORF">AYBTSS11_LOCUS30898</name>
</gene>
<evidence type="ECO:0000313" key="2">
    <source>
        <dbReference type="Proteomes" id="UP001189624"/>
    </source>
</evidence>
<dbReference type="Proteomes" id="UP001189624">
    <property type="component" value="Chromosome 11"/>
</dbReference>
<dbReference type="Gramene" id="rna-AYBTSS11_LOCUS30898">
    <property type="protein sequence ID" value="CAJ1978700.1"/>
    <property type="gene ID" value="gene-AYBTSS11_LOCUS30898"/>
</dbReference>
<dbReference type="SUPFAM" id="SSF52058">
    <property type="entry name" value="L domain-like"/>
    <property type="match status" value="1"/>
</dbReference>
<sequence length="206" mass="23701">MERPKVHIPDAIGKLHCLEKLNLKGNNFVTLPSLKDLFRLYNLNIQHCKRLKYFPDLPSRTDLPSKPYNLPHLHILLDPDEVNIGIMSYNCGELVDRERKTATNAALWLYKATHQYGCLALNVGSIIPGSKIPRDRDMPNIGGLKFTIKIRDLDTFRDSSLKLEKMEDEVFLVEVKKYGYRWVSEQDLELSNSTRIHGGNVVTLKR</sequence>
<keyword evidence="2" id="KW-1185">Reference proteome</keyword>
<organism evidence="1 2">
    <name type="scientific">Sphenostylis stenocarpa</name>
    <dbReference type="NCBI Taxonomy" id="92480"/>
    <lineage>
        <taxon>Eukaryota</taxon>
        <taxon>Viridiplantae</taxon>
        <taxon>Streptophyta</taxon>
        <taxon>Embryophyta</taxon>
        <taxon>Tracheophyta</taxon>
        <taxon>Spermatophyta</taxon>
        <taxon>Magnoliopsida</taxon>
        <taxon>eudicotyledons</taxon>
        <taxon>Gunneridae</taxon>
        <taxon>Pentapetalae</taxon>
        <taxon>rosids</taxon>
        <taxon>fabids</taxon>
        <taxon>Fabales</taxon>
        <taxon>Fabaceae</taxon>
        <taxon>Papilionoideae</taxon>
        <taxon>50 kb inversion clade</taxon>
        <taxon>NPAAA clade</taxon>
        <taxon>indigoferoid/millettioid clade</taxon>
        <taxon>Phaseoleae</taxon>
        <taxon>Sphenostylis</taxon>
    </lineage>
</organism>
<name>A0AA86W6B7_9FABA</name>
<accession>A0AA86W6B7</accession>
<evidence type="ECO:0000313" key="1">
    <source>
        <dbReference type="EMBL" id="CAJ1978700.1"/>
    </source>
</evidence>
<proteinExistence type="predicted"/>